<feature type="compositionally biased region" description="Basic and acidic residues" evidence="3">
    <location>
        <begin position="469"/>
        <end position="482"/>
    </location>
</feature>
<proteinExistence type="inferred from homology"/>
<dbReference type="Pfam" id="PF00884">
    <property type="entry name" value="Sulfatase"/>
    <property type="match status" value="1"/>
</dbReference>
<dbReference type="Proteomes" id="UP001324993">
    <property type="component" value="Chromosome"/>
</dbReference>
<dbReference type="InterPro" id="IPR017850">
    <property type="entry name" value="Alkaline_phosphatase_core_sf"/>
</dbReference>
<dbReference type="RefSeq" id="WP_319832239.1">
    <property type="nucleotide sequence ID" value="NZ_CP138858.1"/>
</dbReference>
<keyword evidence="2" id="KW-0378">Hydrolase</keyword>
<dbReference type="CDD" id="cd16143">
    <property type="entry name" value="ARS_like"/>
    <property type="match status" value="1"/>
</dbReference>
<keyword evidence="4" id="KW-0732">Signal</keyword>
<protein>
    <submittedName>
        <fullName evidence="6">Arylsulfatase</fullName>
    </submittedName>
</protein>
<evidence type="ECO:0000256" key="4">
    <source>
        <dbReference type="SAM" id="SignalP"/>
    </source>
</evidence>
<evidence type="ECO:0000256" key="1">
    <source>
        <dbReference type="ARBA" id="ARBA00008779"/>
    </source>
</evidence>
<evidence type="ECO:0000313" key="7">
    <source>
        <dbReference type="Proteomes" id="UP001324993"/>
    </source>
</evidence>
<dbReference type="Gene3D" id="3.30.1120.10">
    <property type="match status" value="1"/>
</dbReference>
<keyword evidence="7" id="KW-1185">Reference proteome</keyword>
<feature type="chain" id="PRO_5045308786" evidence="4">
    <location>
        <begin position="25"/>
        <end position="522"/>
    </location>
</feature>
<dbReference type="PANTHER" id="PTHR42693:SF53">
    <property type="entry name" value="ENDO-4-O-SULFATASE"/>
    <property type="match status" value="1"/>
</dbReference>
<evidence type="ECO:0000256" key="3">
    <source>
        <dbReference type="SAM" id="MobiDB-lite"/>
    </source>
</evidence>
<evidence type="ECO:0000259" key="5">
    <source>
        <dbReference type="Pfam" id="PF00884"/>
    </source>
</evidence>
<gene>
    <name evidence="6" type="ORF">SH580_18170</name>
</gene>
<name>A0ABZ0RK25_9BACT</name>
<dbReference type="SUPFAM" id="SSF53649">
    <property type="entry name" value="Alkaline phosphatase-like"/>
    <property type="match status" value="1"/>
</dbReference>
<accession>A0ABZ0RK25</accession>
<evidence type="ECO:0000313" key="6">
    <source>
        <dbReference type="EMBL" id="WPJ95350.1"/>
    </source>
</evidence>
<organism evidence="6 7">
    <name type="scientific">Coraliomargarita algicola</name>
    <dbReference type="NCBI Taxonomy" id="3092156"/>
    <lineage>
        <taxon>Bacteria</taxon>
        <taxon>Pseudomonadati</taxon>
        <taxon>Verrucomicrobiota</taxon>
        <taxon>Opitutia</taxon>
        <taxon>Puniceicoccales</taxon>
        <taxon>Coraliomargaritaceae</taxon>
        <taxon>Coraliomargarita</taxon>
    </lineage>
</organism>
<dbReference type="InterPro" id="IPR000917">
    <property type="entry name" value="Sulfatase_N"/>
</dbReference>
<reference evidence="6 7" key="1">
    <citation type="submission" date="2023-11" db="EMBL/GenBank/DDBJ databases">
        <title>Coraliomargarita sp. nov., isolated from marine algae.</title>
        <authorList>
            <person name="Lee J.K."/>
            <person name="Baek J.H."/>
            <person name="Kim J.M."/>
            <person name="Choi D.G."/>
            <person name="Jeon C.O."/>
        </authorList>
    </citation>
    <scope>NUCLEOTIDE SEQUENCE [LARGE SCALE GENOMIC DNA]</scope>
    <source>
        <strain evidence="6 7">J2-16</strain>
    </source>
</reference>
<comment type="similarity">
    <text evidence="1">Belongs to the sulfatase family.</text>
</comment>
<dbReference type="EMBL" id="CP138858">
    <property type="protein sequence ID" value="WPJ95350.1"/>
    <property type="molecule type" value="Genomic_DNA"/>
</dbReference>
<feature type="signal peptide" evidence="4">
    <location>
        <begin position="1"/>
        <end position="24"/>
    </location>
</feature>
<dbReference type="Gene3D" id="3.40.720.10">
    <property type="entry name" value="Alkaline Phosphatase, subunit A"/>
    <property type="match status" value="1"/>
</dbReference>
<feature type="domain" description="Sulfatase N-terminal" evidence="5">
    <location>
        <begin position="29"/>
        <end position="391"/>
    </location>
</feature>
<sequence length="522" mass="56507">MIRINPLGCVVCFLFVFSVCFIQAEGTAPNVVLIVVEDLGYGDLGCYGATKVATPNIDQLAERGRRFTDAHSASAASSPSRYAVLTGAYPFRRNLWAPARNDAALLIDPEQSTLANLFQAKGYATAFIGNWQLGFGEGGHDWPELLKAGPLSLGFDYFYGLPVGNSVSPFVYVENEQIVGGDPEDPLVYLGRKRGKEATPLTPILPEEGQRSDNEFGGAQRAHAIYDDYAVGSQLTQKANDWIASQARSTGSGQAGQPFFLYYSTVQIHHPYTPAAPFRGSSEAGLYGDVIHELDWLVGQLVDQLESQGVLENTLIILTSDNGPMFSAVGQAAFKQGHDSRGELLGYKFSAWEGGHRVPFIASWPGKIDPGTQSDQLLSTMDLFATFAALTQQANVAPDSINMLPALLEAPEQALRDHLIIAARQEGHLALRAGKWAYLPFQGGAGFKGKKPGQNNFGGPPAVAFSGRENSDIENGRIRKDAPPAQLYDLEADPSQSKNLYHEHPDVVKQLASLLSEYKSAK</sequence>
<dbReference type="PANTHER" id="PTHR42693">
    <property type="entry name" value="ARYLSULFATASE FAMILY MEMBER"/>
    <property type="match status" value="1"/>
</dbReference>
<dbReference type="InterPro" id="IPR050738">
    <property type="entry name" value="Sulfatase"/>
</dbReference>
<evidence type="ECO:0000256" key="2">
    <source>
        <dbReference type="ARBA" id="ARBA00022801"/>
    </source>
</evidence>
<feature type="region of interest" description="Disordered" evidence="3">
    <location>
        <begin position="449"/>
        <end position="501"/>
    </location>
</feature>